<evidence type="ECO:0000313" key="10">
    <source>
        <dbReference type="Proteomes" id="UP001230005"/>
    </source>
</evidence>
<dbReference type="InterPro" id="IPR000792">
    <property type="entry name" value="Tscrpt_reg_LuxR_C"/>
</dbReference>
<evidence type="ECO:0000259" key="8">
    <source>
        <dbReference type="PROSITE" id="PS50110"/>
    </source>
</evidence>
<evidence type="ECO:0000256" key="1">
    <source>
        <dbReference type="ARBA" id="ARBA00004496"/>
    </source>
</evidence>
<dbReference type="RefSeq" id="WP_307328500.1">
    <property type="nucleotide sequence ID" value="NZ_JAUSUG010000016.1"/>
</dbReference>
<keyword evidence="3" id="KW-0805">Transcription regulation</keyword>
<dbReference type="CDD" id="cd17535">
    <property type="entry name" value="REC_NarL-like"/>
    <property type="match status" value="1"/>
</dbReference>
<evidence type="ECO:0000313" key="9">
    <source>
        <dbReference type="EMBL" id="MDQ0256417.1"/>
    </source>
</evidence>
<keyword evidence="5" id="KW-0804">Transcription</keyword>
<accession>A0ABT9ZYV4</accession>
<keyword evidence="10" id="KW-1185">Reference proteome</keyword>
<dbReference type="Gene3D" id="3.40.50.2300">
    <property type="match status" value="1"/>
</dbReference>
<evidence type="ECO:0000256" key="6">
    <source>
        <dbReference type="PROSITE-ProRule" id="PRU00169"/>
    </source>
</evidence>
<dbReference type="InterPro" id="IPR039420">
    <property type="entry name" value="WalR-like"/>
</dbReference>
<dbReference type="Pfam" id="PF00072">
    <property type="entry name" value="Response_reg"/>
    <property type="match status" value="1"/>
</dbReference>
<dbReference type="InterPro" id="IPR058245">
    <property type="entry name" value="NreC/VraR/RcsB-like_REC"/>
</dbReference>
<protein>
    <submittedName>
        <fullName evidence="9">Two-component system competent response regulator ComA</fullName>
    </submittedName>
</protein>
<dbReference type="PROSITE" id="PS50043">
    <property type="entry name" value="HTH_LUXR_2"/>
    <property type="match status" value="1"/>
</dbReference>
<dbReference type="SUPFAM" id="SSF52172">
    <property type="entry name" value="CheY-like"/>
    <property type="match status" value="1"/>
</dbReference>
<name>A0ABT9ZYV4_9BACI</name>
<evidence type="ECO:0000256" key="4">
    <source>
        <dbReference type="ARBA" id="ARBA00023125"/>
    </source>
</evidence>
<evidence type="ECO:0000259" key="7">
    <source>
        <dbReference type="PROSITE" id="PS50043"/>
    </source>
</evidence>
<evidence type="ECO:0000256" key="2">
    <source>
        <dbReference type="ARBA" id="ARBA00022553"/>
    </source>
</evidence>
<dbReference type="InterPro" id="IPR016032">
    <property type="entry name" value="Sig_transdc_resp-reg_C-effctor"/>
</dbReference>
<dbReference type="PROSITE" id="PS50110">
    <property type="entry name" value="RESPONSE_REGULATORY"/>
    <property type="match status" value="1"/>
</dbReference>
<dbReference type="SUPFAM" id="SSF46894">
    <property type="entry name" value="C-terminal effector domain of the bipartite response regulators"/>
    <property type="match status" value="1"/>
</dbReference>
<feature type="domain" description="Response regulatory" evidence="8">
    <location>
        <begin position="3"/>
        <end position="118"/>
    </location>
</feature>
<dbReference type="PANTHER" id="PTHR43214">
    <property type="entry name" value="TWO-COMPONENT RESPONSE REGULATOR"/>
    <property type="match status" value="1"/>
</dbReference>
<dbReference type="SMART" id="SM00421">
    <property type="entry name" value="HTH_LUXR"/>
    <property type="match status" value="1"/>
</dbReference>
<keyword evidence="2 6" id="KW-0597">Phosphoprotein</keyword>
<reference evidence="9 10" key="1">
    <citation type="submission" date="2023-07" db="EMBL/GenBank/DDBJ databases">
        <title>Genomic Encyclopedia of Type Strains, Phase IV (KMG-IV): sequencing the most valuable type-strain genomes for metagenomic binning, comparative biology and taxonomic classification.</title>
        <authorList>
            <person name="Goeker M."/>
        </authorList>
    </citation>
    <scope>NUCLEOTIDE SEQUENCE [LARGE SCALE GENOMIC DNA]</scope>
    <source>
        <strain evidence="9 10">DSM 9768</strain>
    </source>
</reference>
<dbReference type="Pfam" id="PF00196">
    <property type="entry name" value="GerE"/>
    <property type="match status" value="1"/>
</dbReference>
<dbReference type="InterPro" id="IPR011006">
    <property type="entry name" value="CheY-like_superfamily"/>
</dbReference>
<organism evidence="9 10">
    <name type="scientific">Evansella vedderi</name>
    <dbReference type="NCBI Taxonomy" id="38282"/>
    <lineage>
        <taxon>Bacteria</taxon>
        <taxon>Bacillati</taxon>
        <taxon>Bacillota</taxon>
        <taxon>Bacilli</taxon>
        <taxon>Bacillales</taxon>
        <taxon>Bacillaceae</taxon>
        <taxon>Evansella</taxon>
    </lineage>
</organism>
<evidence type="ECO:0000256" key="5">
    <source>
        <dbReference type="ARBA" id="ARBA00023163"/>
    </source>
</evidence>
<sequence>MITILIVDDHSIVGEGTKTLLASEPDFSTDFLGSSVEIVDLIKEKKYDVYLLDLHMPEISGIELTKKIVCVHKDAKVLIFTGHDISSHFNYLMEVGVSGFISKSSSKQQLIRTVRGAVDNQAVIPLELLHQLRRTENKKCIENGKEINLTRKEEEILIKVAEGLTNEQIGEKIFMTKRSVERYLTGIFKKLKVSSRVEAVEKGRMLGLIPEVLI</sequence>
<comment type="caution">
    <text evidence="9">The sequence shown here is derived from an EMBL/GenBank/DDBJ whole genome shotgun (WGS) entry which is preliminary data.</text>
</comment>
<dbReference type="PRINTS" id="PR00038">
    <property type="entry name" value="HTHLUXR"/>
</dbReference>
<evidence type="ECO:0000256" key="3">
    <source>
        <dbReference type="ARBA" id="ARBA00023015"/>
    </source>
</evidence>
<proteinExistence type="predicted"/>
<dbReference type="InterPro" id="IPR001789">
    <property type="entry name" value="Sig_transdc_resp-reg_receiver"/>
</dbReference>
<keyword evidence="4" id="KW-0238">DNA-binding</keyword>
<gene>
    <name evidence="9" type="ORF">J2S74_003837</name>
</gene>
<dbReference type="SMART" id="SM00448">
    <property type="entry name" value="REC"/>
    <property type="match status" value="1"/>
</dbReference>
<feature type="modified residue" description="4-aspartylphosphate" evidence="6">
    <location>
        <position position="53"/>
    </location>
</feature>
<comment type="subcellular location">
    <subcellularLocation>
        <location evidence="1">Cytoplasm</location>
    </subcellularLocation>
</comment>
<dbReference type="EMBL" id="JAUSUG010000016">
    <property type="protein sequence ID" value="MDQ0256417.1"/>
    <property type="molecule type" value="Genomic_DNA"/>
</dbReference>
<feature type="domain" description="HTH luxR-type" evidence="7">
    <location>
        <begin position="142"/>
        <end position="207"/>
    </location>
</feature>
<dbReference type="PANTHER" id="PTHR43214:SF1">
    <property type="entry name" value="TRANSCRIPTIONAL REGULATORY PROTEIN COMA"/>
    <property type="match status" value="1"/>
</dbReference>
<dbReference type="Proteomes" id="UP001230005">
    <property type="component" value="Unassembled WGS sequence"/>
</dbReference>
<dbReference type="CDD" id="cd06170">
    <property type="entry name" value="LuxR_C_like"/>
    <property type="match status" value="1"/>
</dbReference>